<dbReference type="GO" id="GO:0034440">
    <property type="term" value="P:lipid oxidation"/>
    <property type="evidence" value="ECO:0007669"/>
    <property type="project" value="InterPro"/>
</dbReference>
<name>A0A671TEG1_9TELE</name>
<dbReference type="InterPro" id="IPR020833">
    <property type="entry name" value="LipOase_Fe_BS"/>
</dbReference>
<keyword evidence="7 14" id="KW-0560">Oxidoreductase</keyword>
<dbReference type="RefSeq" id="XP_016329276.1">
    <property type="nucleotide sequence ID" value="XM_016473790.1"/>
</dbReference>
<dbReference type="PROSITE" id="PS51393">
    <property type="entry name" value="LIPOXYGENASE_3"/>
    <property type="match status" value="1"/>
</dbReference>
<dbReference type="CDD" id="cd01753">
    <property type="entry name" value="PLAT_LOX"/>
    <property type="match status" value="1"/>
</dbReference>
<feature type="binding site" evidence="11">
    <location>
        <position position="39"/>
    </location>
    <ligand>
        <name>Ca(2+)</name>
        <dbReference type="ChEBI" id="CHEBI:29108"/>
        <label>2</label>
    </ligand>
</feature>
<dbReference type="PANTHER" id="PTHR11771">
    <property type="entry name" value="LIPOXYGENASE"/>
    <property type="match status" value="1"/>
</dbReference>
<dbReference type="Proteomes" id="UP000472260">
    <property type="component" value="Unassembled WGS sequence"/>
</dbReference>
<evidence type="ECO:0000256" key="5">
    <source>
        <dbReference type="ARBA" id="ARBA00022723"/>
    </source>
</evidence>
<organism evidence="17 18">
    <name type="scientific">Sinocyclocheilus anshuiensis</name>
    <dbReference type="NCBI Taxonomy" id="1608454"/>
    <lineage>
        <taxon>Eukaryota</taxon>
        <taxon>Metazoa</taxon>
        <taxon>Chordata</taxon>
        <taxon>Craniata</taxon>
        <taxon>Vertebrata</taxon>
        <taxon>Euteleostomi</taxon>
        <taxon>Actinopterygii</taxon>
        <taxon>Neopterygii</taxon>
        <taxon>Teleostei</taxon>
        <taxon>Ostariophysi</taxon>
        <taxon>Cypriniformes</taxon>
        <taxon>Cyprinidae</taxon>
        <taxon>Cyprininae</taxon>
        <taxon>Sinocyclocheilus</taxon>
    </lineage>
</organism>
<keyword evidence="9" id="KW-0443">Lipid metabolism</keyword>
<gene>
    <name evidence="17" type="primary">LOC107678516</name>
</gene>
<feature type="binding site" evidence="11">
    <location>
        <position position="80"/>
    </location>
    <ligand>
        <name>Ca(2+)</name>
        <dbReference type="ChEBI" id="CHEBI:29108"/>
        <label>1</label>
    </ligand>
</feature>
<comment type="similarity">
    <text evidence="3 14">Belongs to the lipoxygenase family.</text>
</comment>
<dbReference type="InterPro" id="IPR036392">
    <property type="entry name" value="PLAT/LH2_dom_sf"/>
</dbReference>
<keyword evidence="11" id="KW-0106">Calcium</keyword>
<keyword evidence="5 10" id="KW-0479">Metal-binding</keyword>
<dbReference type="PRINTS" id="PR00467">
    <property type="entry name" value="MAMLPOXGNASE"/>
</dbReference>
<dbReference type="PRINTS" id="PR00087">
    <property type="entry name" value="LIPOXYGENASE"/>
</dbReference>
<reference evidence="17" key="2">
    <citation type="submission" date="2025-09" db="UniProtKB">
        <authorList>
            <consortium name="Ensembl"/>
        </authorList>
    </citation>
    <scope>IDENTIFICATION</scope>
</reference>
<evidence type="ECO:0000256" key="2">
    <source>
        <dbReference type="ARBA" id="ARBA00005189"/>
    </source>
</evidence>
<feature type="binding site" evidence="10">
    <location>
        <position position="373"/>
    </location>
    <ligand>
        <name>Fe cation</name>
        <dbReference type="ChEBI" id="CHEBI:24875"/>
        <note>catalytic</note>
    </ligand>
</feature>
<dbReference type="InterPro" id="IPR036226">
    <property type="entry name" value="LipOase_C_sf"/>
</dbReference>
<dbReference type="GO" id="GO:0005737">
    <property type="term" value="C:cytoplasm"/>
    <property type="evidence" value="ECO:0007669"/>
    <property type="project" value="UniProtKB-SubCell"/>
</dbReference>
<evidence type="ECO:0000256" key="8">
    <source>
        <dbReference type="ARBA" id="ARBA00023004"/>
    </source>
</evidence>
<evidence type="ECO:0000256" key="12">
    <source>
        <dbReference type="PIRSR" id="PIRSR601885-3"/>
    </source>
</evidence>
<feature type="binding site" evidence="11">
    <location>
        <position position="79"/>
    </location>
    <ligand>
        <name>Ca(2+)</name>
        <dbReference type="ChEBI" id="CHEBI:29108"/>
        <label>1</label>
    </ligand>
</feature>
<feature type="binding site" evidence="10">
    <location>
        <position position="368"/>
    </location>
    <ligand>
        <name>Fe cation</name>
        <dbReference type="ChEBI" id="CHEBI:24875"/>
        <note>catalytic</note>
    </ligand>
</feature>
<dbReference type="Pfam" id="PF01477">
    <property type="entry name" value="PLAT"/>
    <property type="match status" value="1"/>
</dbReference>
<comment type="cofactor">
    <cofactor evidence="10">
        <name>Fe cation</name>
        <dbReference type="ChEBI" id="CHEBI:24875"/>
    </cofactor>
    <text evidence="10">Binds 1 Fe cation per subunit.</text>
</comment>
<comment type="subcellular location">
    <subcellularLocation>
        <location evidence="1">Cytoplasm</location>
    </subcellularLocation>
</comment>
<comment type="pathway">
    <text evidence="2">Lipid metabolism.</text>
</comment>
<comment type="caution">
    <text evidence="13">Lacks conserved residue(s) required for the propagation of feature annotation.</text>
</comment>
<sequence>MPNYTVTVATGSQWFAGTDDYIYLTLVGSEGCSERTLLDKPLYNDFERGAVDSYDVSVGEDLGKIELVKIEKKKYWVHDDWHCKYITVKTPCGDYVEFPCFRWLVDDKEVILRDGRARLPQHDKTGMVKQHRRKELEQRQKTYRWKEWHPGFPMSIDAKAHSELPRDIQFDSEKGVDFVLNYSKAIENLCINQFMHMFQSSWGDFADFERIFVRIKNTISEYVMEHWKEDFMFGYQFLNGCNPVVIRKCTEIPDKFPVTQKILEDSLERGLTLEEELKEGNIFIADYEILDGVTPNATDPCTLQYLAAPICLLYKNSQNKIMPIAIQLGQSPGEDNPIFLPSDDEHDWLLAKIWVRSSDFHVHQTVTHLLRTHLISEVFGIAMFRQLPAVHPVFKLLLPHIRFTIAINTKAREQLICECGLFDKANGTGGGGHIELVQKSMKHFTYKSLCFPEAIKARGMDSQEELPYYFYRDDGCSVWEAVISFVTDVVNIYYDKDETVQEDEEIQAFVKDVCSFGMQDFDFCEFPKTLKTKEQLVEYLTIVIFTASAQHAGVNFGQFDWCSWIPNSPPTMRKPPPTKKGEVDLKYIVESLPDRGRSCWHLGAVWALSQFQENELFLGMYPDEHFIEKPVKEAMVKFCKKLTELTNVIKSRNDGKKLPYYYLSPDRIPNSVAV</sequence>
<keyword evidence="4" id="KW-0963">Cytoplasm</keyword>
<evidence type="ECO:0000256" key="7">
    <source>
        <dbReference type="ARBA" id="ARBA00023002"/>
    </source>
</evidence>
<dbReference type="PROSITE" id="PS00081">
    <property type="entry name" value="LIPOXYGENASE_2"/>
    <property type="match status" value="1"/>
</dbReference>
<dbReference type="InterPro" id="IPR001885">
    <property type="entry name" value="LipOase_mml"/>
</dbReference>
<dbReference type="InterPro" id="IPR000907">
    <property type="entry name" value="LipOase"/>
</dbReference>
<keyword evidence="18" id="KW-1185">Reference proteome</keyword>
<keyword evidence="8 10" id="KW-0408">Iron</keyword>
<dbReference type="GO" id="GO:0005506">
    <property type="term" value="F:iron ion binding"/>
    <property type="evidence" value="ECO:0007669"/>
    <property type="project" value="InterPro"/>
</dbReference>
<feature type="domain" description="Lipoxygenase" evidence="16">
    <location>
        <begin position="118"/>
        <end position="674"/>
    </location>
</feature>
<dbReference type="FunFam" id="1.20.245.10:FF:000001">
    <property type="entry name" value="Arachidonate 5-lipoxygenase a"/>
    <property type="match status" value="1"/>
</dbReference>
<evidence type="ECO:0000256" key="10">
    <source>
        <dbReference type="PIRSR" id="PIRSR601885-1"/>
    </source>
</evidence>
<dbReference type="Ensembl" id="ENSSANT00000113500.1">
    <property type="protein sequence ID" value="ENSSANP00000106975.1"/>
    <property type="gene ID" value="ENSSANG00000052266.1"/>
</dbReference>
<evidence type="ECO:0000256" key="9">
    <source>
        <dbReference type="ARBA" id="ARBA00023098"/>
    </source>
</evidence>
<evidence type="ECO:0000313" key="17">
    <source>
        <dbReference type="Ensembl" id="ENSSANP00000106975.1"/>
    </source>
</evidence>
<dbReference type="SUPFAM" id="SSF48484">
    <property type="entry name" value="Lipoxigenase"/>
    <property type="match status" value="1"/>
</dbReference>
<protein>
    <submittedName>
        <fullName evidence="17">Arachidonate 5-lipoxygenase-like</fullName>
    </submittedName>
</protein>
<dbReference type="InterPro" id="IPR020834">
    <property type="entry name" value="LipOase_CS"/>
</dbReference>
<dbReference type="AlphaFoldDB" id="A0A671TEG1"/>
<evidence type="ECO:0000259" key="15">
    <source>
        <dbReference type="PROSITE" id="PS50095"/>
    </source>
</evidence>
<dbReference type="SMART" id="SM00308">
    <property type="entry name" value="LH2"/>
    <property type="match status" value="1"/>
</dbReference>
<keyword evidence="6 14" id="KW-0223">Dioxygenase</keyword>
<evidence type="ECO:0000313" key="18">
    <source>
        <dbReference type="Proteomes" id="UP000472260"/>
    </source>
</evidence>
<evidence type="ECO:0000256" key="11">
    <source>
        <dbReference type="PIRSR" id="PIRSR601885-2"/>
    </source>
</evidence>
<evidence type="ECO:0000256" key="3">
    <source>
        <dbReference type="ARBA" id="ARBA00009419"/>
    </source>
</evidence>
<dbReference type="Gene3D" id="1.20.245.10">
    <property type="entry name" value="Lipoxygenase-1, Domain 5"/>
    <property type="match status" value="1"/>
</dbReference>
<evidence type="ECO:0000256" key="13">
    <source>
        <dbReference type="PROSITE-ProRule" id="PRU00152"/>
    </source>
</evidence>
<evidence type="ECO:0000259" key="16">
    <source>
        <dbReference type="PROSITE" id="PS51393"/>
    </source>
</evidence>
<dbReference type="PROSITE" id="PS50095">
    <property type="entry name" value="PLAT"/>
    <property type="match status" value="1"/>
</dbReference>
<evidence type="ECO:0000256" key="14">
    <source>
        <dbReference type="RuleBase" id="RU003974"/>
    </source>
</evidence>
<dbReference type="KEGG" id="sanh:107678516"/>
<reference evidence="17" key="1">
    <citation type="submission" date="2025-08" db="UniProtKB">
        <authorList>
            <consortium name="Ensembl"/>
        </authorList>
    </citation>
    <scope>IDENTIFICATION</scope>
</reference>
<dbReference type="InterPro" id="IPR001024">
    <property type="entry name" value="PLAT/LH2_dom"/>
</dbReference>
<dbReference type="GeneID" id="107678516"/>
<proteinExistence type="inferred from homology"/>
<evidence type="ECO:0000256" key="1">
    <source>
        <dbReference type="ARBA" id="ARBA00004496"/>
    </source>
</evidence>
<feature type="domain" description="PLAT" evidence="15">
    <location>
        <begin position="2"/>
        <end position="118"/>
    </location>
</feature>
<evidence type="ECO:0000256" key="6">
    <source>
        <dbReference type="ARBA" id="ARBA00022964"/>
    </source>
</evidence>
<evidence type="ECO:0000256" key="4">
    <source>
        <dbReference type="ARBA" id="ARBA00022490"/>
    </source>
</evidence>
<dbReference type="GO" id="GO:0016702">
    <property type="term" value="F:oxidoreductase activity, acting on single donors with incorporation of molecular oxygen, incorporation of two atoms of oxygen"/>
    <property type="evidence" value="ECO:0007669"/>
    <property type="project" value="InterPro"/>
</dbReference>
<dbReference type="SUPFAM" id="SSF49723">
    <property type="entry name" value="Lipase/lipooxygenase domain (PLAT/LH2 domain)"/>
    <property type="match status" value="1"/>
</dbReference>
<dbReference type="PROSITE" id="PS00711">
    <property type="entry name" value="LIPOXYGENASE_1"/>
    <property type="match status" value="1"/>
</dbReference>
<dbReference type="InterPro" id="IPR042062">
    <property type="entry name" value="PLAT_LOX_verte"/>
</dbReference>
<dbReference type="FunFam" id="2.60.60.20:FF:000002">
    <property type="entry name" value="Arachidonate 5-lipoxygenase a"/>
    <property type="match status" value="1"/>
</dbReference>
<dbReference type="InterPro" id="IPR013819">
    <property type="entry name" value="LipOase_C"/>
</dbReference>
<feature type="binding site" evidence="10">
    <location>
        <position position="551"/>
    </location>
    <ligand>
        <name>Fe cation</name>
        <dbReference type="ChEBI" id="CHEBI:24875"/>
        <note>catalytic</note>
    </ligand>
</feature>
<dbReference type="Gene3D" id="3.10.450.60">
    <property type="match status" value="1"/>
</dbReference>
<dbReference type="OrthoDB" id="407298at2759"/>
<feature type="binding site" evidence="11">
    <location>
        <position position="17"/>
    </location>
    <ligand>
        <name>Ca(2+)</name>
        <dbReference type="ChEBI" id="CHEBI:29108"/>
        <label>1</label>
    </ligand>
</feature>
<dbReference type="Gene3D" id="2.60.60.20">
    <property type="entry name" value="PLAT/LH2 domain"/>
    <property type="match status" value="1"/>
</dbReference>
<dbReference type="Pfam" id="PF00305">
    <property type="entry name" value="Lipoxygenase"/>
    <property type="match status" value="1"/>
</dbReference>
<accession>A0A671TEG1</accession>
<feature type="site" description="Essential for stabilizing binding to COTL1" evidence="12">
    <location>
        <position position="103"/>
    </location>
</feature>